<protein>
    <submittedName>
        <fullName evidence="2">Aldo/keto reductase</fullName>
    </submittedName>
</protein>
<sequence length="329" mass="35656">MDLIPLADTDLRVHPLNLGGNPFGWGADREQSFAVLDAYAAAGGNFIDTADMYSCWVEGNSGGESESIIGAWMAERGNRDDMVIATKVGMLEGRATLDPANIRACVEDSLRRLRTDRIDLYYAHQDDPDADQTAVAETFDALVREGKVRHLGASNFSLDRLRSAQEIARANGLAEYRVIQNRFNLVSRDDYPREYEEHLRADRMALLPFASLAGGFLTGKHIPGAKVDSVRGGAVAKYVDDQQAVDALGVLQSVACDHVTKTTAVALAWLLAHDTIPSVIASARVPEQLGDLLAGADLTLSPEEIERLDAAWPDAGRAAAPREQKDGAR</sequence>
<reference evidence="3" key="1">
    <citation type="journal article" date="2019" name="Int. J. Syst. Evol. Microbiol.">
        <title>The Global Catalogue of Microorganisms (GCM) 10K type strain sequencing project: providing services to taxonomists for standard genome sequencing and annotation.</title>
        <authorList>
            <consortium name="The Broad Institute Genomics Platform"/>
            <consortium name="The Broad Institute Genome Sequencing Center for Infectious Disease"/>
            <person name="Wu L."/>
            <person name="Ma J."/>
        </authorList>
    </citation>
    <scope>NUCLEOTIDE SEQUENCE [LARGE SCALE GENOMIC DNA]</scope>
    <source>
        <strain evidence="3">JCM 17808</strain>
    </source>
</reference>
<evidence type="ECO:0000259" key="1">
    <source>
        <dbReference type="Pfam" id="PF00248"/>
    </source>
</evidence>
<proteinExistence type="predicted"/>
<dbReference type="Proteomes" id="UP001500642">
    <property type="component" value="Unassembled WGS sequence"/>
</dbReference>
<dbReference type="InterPro" id="IPR036812">
    <property type="entry name" value="NAD(P)_OxRdtase_dom_sf"/>
</dbReference>
<dbReference type="Gene3D" id="3.20.20.100">
    <property type="entry name" value="NADP-dependent oxidoreductase domain"/>
    <property type="match status" value="1"/>
</dbReference>
<name>A0ABP8JKZ5_9MICO</name>
<gene>
    <name evidence="2" type="ORF">GCM10023167_20670</name>
</gene>
<dbReference type="PANTHER" id="PTHR43364">
    <property type="entry name" value="NADH-SPECIFIC METHYLGLYOXAL REDUCTASE-RELATED"/>
    <property type="match status" value="1"/>
</dbReference>
<accession>A0ABP8JKZ5</accession>
<dbReference type="RefSeq" id="WP_265808292.1">
    <property type="nucleotide sequence ID" value="NZ_BAABGL010000015.1"/>
</dbReference>
<dbReference type="SUPFAM" id="SSF51430">
    <property type="entry name" value="NAD(P)-linked oxidoreductase"/>
    <property type="match status" value="1"/>
</dbReference>
<dbReference type="PANTHER" id="PTHR43364:SF6">
    <property type="entry name" value="OXIDOREDUCTASE-RELATED"/>
    <property type="match status" value="1"/>
</dbReference>
<dbReference type="InterPro" id="IPR050523">
    <property type="entry name" value="AKR_Detox_Biosynth"/>
</dbReference>
<evidence type="ECO:0000313" key="3">
    <source>
        <dbReference type="Proteomes" id="UP001500642"/>
    </source>
</evidence>
<feature type="domain" description="NADP-dependent oxidoreductase" evidence="1">
    <location>
        <begin position="16"/>
        <end position="312"/>
    </location>
</feature>
<dbReference type="EMBL" id="BAABGL010000015">
    <property type="protein sequence ID" value="GAA4392445.1"/>
    <property type="molecule type" value="Genomic_DNA"/>
</dbReference>
<keyword evidence="3" id="KW-1185">Reference proteome</keyword>
<dbReference type="InterPro" id="IPR023210">
    <property type="entry name" value="NADP_OxRdtase_dom"/>
</dbReference>
<dbReference type="Pfam" id="PF00248">
    <property type="entry name" value="Aldo_ket_red"/>
    <property type="match status" value="1"/>
</dbReference>
<comment type="caution">
    <text evidence="2">The sequence shown here is derived from an EMBL/GenBank/DDBJ whole genome shotgun (WGS) entry which is preliminary data.</text>
</comment>
<evidence type="ECO:0000313" key="2">
    <source>
        <dbReference type="EMBL" id="GAA4392445.1"/>
    </source>
</evidence>
<organism evidence="2 3">
    <name type="scientific">Brevibacterium pityocampae</name>
    <dbReference type="NCBI Taxonomy" id="506594"/>
    <lineage>
        <taxon>Bacteria</taxon>
        <taxon>Bacillati</taxon>
        <taxon>Actinomycetota</taxon>
        <taxon>Actinomycetes</taxon>
        <taxon>Micrococcales</taxon>
        <taxon>Brevibacteriaceae</taxon>
        <taxon>Brevibacterium</taxon>
    </lineage>
</organism>